<evidence type="ECO:0000313" key="3">
    <source>
        <dbReference type="Proteomes" id="UP001159363"/>
    </source>
</evidence>
<reference evidence="2 3" key="1">
    <citation type="submission" date="2023-02" db="EMBL/GenBank/DDBJ databases">
        <title>LHISI_Scaffold_Assembly.</title>
        <authorList>
            <person name="Stuart O.P."/>
            <person name="Cleave R."/>
            <person name="Magrath M.J.L."/>
            <person name="Mikheyev A.S."/>
        </authorList>
    </citation>
    <scope>NUCLEOTIDE SEQUENCE [LARGE SCALE GENOMIC DNA]</scope>
    <source>
        <strain evidence="2">Daus_M_001</strain>
        <tissue evidence="2">Leg muscle</tissue>
    </source>
</reference>
<sequence>MDRNKVPLRLVEDHVTDGRTTDDRVGWFIHKLRDNNKSAAARRCVISTDEDNTEESRFERYTQERKQLNNGKRKGQCVIVLRGNEGETRREWNCSGMQGRGKWEIPEKTRQPAASSGTIPTCENMGSNRSATAAPRTHWNAVVMHSGRQSVYELIGSELFTVNSLGQNYNRAYARLLFIRGATEAQWLERLPPKQGEKCSIPGGVAPGFSHVGIVPNDASRRVFSGSPVFPALGFQCCSILTSLYPHRLSRPKCEDPPRYLHSTPLHSYGVHAIASNVIRKISCFRQER</sequence>
<gene>
    <name evidence="2" type="ORF">PR048_030453</name>
</gene>
<evidence type="ECO:0000256" key="1">
    <source>
        <dbReference type="SAM" id="MobiDB-lite"/>
    </source>
</evidence>
<proteinExistence type="predicted"/>
<feature type="region of interest" description="Disordered" evidence="1">
    <location>
        <begin position="108"/>
        <end position="133"/>
    </location>
</feature>
<evidence type="ECO:0000313" key="2">
    <source>
        <dbReference type="EMBL" id="KAJ8868912.1"/>
    </source>
</evidence>
<organism evidence="2 3">
    <name type="scientific">Dryococelus australis</name>
    <dbReference type="NCBI Taxonomy" id="614101"/>
    <lineage>
        <taxon>Eukaryota</taxon>
        <taxon>Metazoa</taxon>
        <taxon>Ecdysozoa</taxon>
        <taxon>Arthropoda</taxon>
        <taxon>Hexapoda</taxon>
        <taxon>Insecta</taxon>
        <taxon>Pterygota</taxon>
        <taxon>Neoptera</taxon>
        <taxon>Polyneoptera</taxon>
        <taxon>Phasmatodea</taxon>
        <taxon>Verophasmatodea</taxon>
        <taxon>Anareolatae</taxon>
        <taxon>Phasmatidae</taxon>
        <taxon>Eurycanthinae</taxon>
        <taxon>Dryococelus</taxon>
    </lineage>
</organism>
<accession>A0ABQ9G913</accession>
<protein>
    <submittedName>
        <fullName evidence="2">Uncharacterized protein</fullName>
    </submittedName>
</protein>
<name>A0ABQ9G913_9NEOP</name>
<feature type="compositionally biased region" description="Polar residues" evidence="1">
    <location>
        <begin position="112"/>
        <end position="131"/>
    </location>
</feature>
<comment type="caution">
    <text evidence="2">The sequence shown here is derived from an EMBL/GenBank/DDBJ whole genome shotgun (WGS) entry which is preliminary data.</text>
</comment>
<keyword evidence="3" id="KW-1185">Reference proteome</keyword>
<dbReference type="EMBL" id="JARBHB010000014">
    <property type="protein sequence ID" value="KAJ8868912.1"/>
    <property type="molecule type" value="Genomic_DNA"/>
</dbReference>
<dbReference type="Proteomes" id="UP001159363">
    <property type="component" value="Chromosome 13"/>
</dbReference>